<evidence type="ECO:0000313" key="2">
    <source>
        <dbReference type="Proteomes" id="UP001596548"/>
    </source>
</evidence>
<dbReference type="Proteomes" id="UP001596548">
    <property type="component" value="Unassembled WGS sequence"/>
</dbReference>
<sequence length="120" mass="12992">MHAYSQRGCLSHFRHDNVTLGNFDLEFGSAFMGKKWEADPSASFARRIGKSSHELGQTSGNSSCPDIWELDNGDVAVIGSDLTTSYEGRLPEGVSVDPGERLVIIPRKTILAAKADIPDA</sequence>
<evidence type="ECO:0000313" key="1">
    <source>
        <dbReference type="EMBL" id="MFC7276042.1"/>
    </source>
</evidence>
<gene>
    <name evidence="1" type="ORF">ACFQS1_18775</name>
</gene>
<dbReference type="EMBL" id="JBHTBJ010000012">
    <property type="protein sequence ID" value="MFC7276042.1"/>
    <property type="molecule type" value="Genomic_DNA"/>
</dbReference>
<proteinExistence type="predicted"/>
<name>A0ABW2HS90_9ACTN</name>
<keyword evidence="2" id="KW-1185">Reference proteome</keyword>
<reference evidence="2" key="1">
    <citation type="journal article" date="2019" name="Int. J. Syst. Evol. Microbiol.">
        <title>The Global Catalogue of Microorganisms (GCM) 10K type strain sequencing project: providing services to taxonomists for standard genome sequencing and annotation.</title>
        <authorList>
            <consortium name="The Broad Institute Genomics Platform"/>
            <consortium name="The Broad Institute Genome Sequencing Center for Infectious Disease"/>
            <person name="Wu L."/>
            <person name="Ma J."/>
        </authorList>
    </citation>
    <scope>NUCLEOTIDE SEQUENCE [LARGE SCALE GENOMIC DNA]</scope>
    <source>
        <strain evidence="2">XZYJT-10</strain>
    </source>
</reference>
<comment type="caution">
    <text evidence="1">The sequence shown here is derived from an EMBL/GenBank/DDBJ whole genome shotgun (WGS) entry which is preliminary data.</text>
</comment>
<accession>A0ABW2HS90</accession>
<protein>
    <submittedName>
        <fullName evidence="1">Uncharacterized protein</fullName>
    </submittedName>
</protein>
<organism evidence="1 2">
    <name type="scientific">Paractinoplanes rhizophilus</name>
    <dbReference type="NCBI Taxonomy" id="1416877"/>
    <lineage>
        <taxon>Bacteria</taxon>
        <taxon>Bacillati</taxon>
        <taxon>Actinomycetota</taxon>
        <taxon>Actinomycetes</taxon>
        <taxon>Micromonosporales</taxon>
        <taxon>Micromonosporaceae</taxon>
        <taxon>Paractinoplanes</taxon>
    </lineage>
</organism>
<dbReference type="RefSeq" id="WP_378969878.1">
    <property type="nucleotide sequence ID" value="NZ_JBHTBJ010000012.1"/>
</dbReference>